<sequence>MDNTTVHFLTVFMAFFAIMNPVANSSLFIGLTDDFDNRTRRLIALRSVIVAFLIVAVFAIGGRQIFAMFGITLPAFRIAGGIMIALIGYHMLQGEHSSIHTPSSSDNEKSVDSSVDISITPLGIPILAGPGTIATAMNFAAQSTIGEISRVLIAFAAMCCLTFIAFIGGQWLALYLGQNAIKVISRLMGLILAVIGVQMLIEGIRGAIAA</sequence>
<feature type="transmembrane region" description="Helical" evidence="7">
    <location>
        <begin position="43"/>
        <end position="60"/>
    </location>
</feature>
<dbReference type="Proteomes" id="UP000760472">
    <property type="component" value="Unassembled WGS sequence"/>
</dbReference>
<keyword evidence="6 7" id="KW-0472">Membrane</keyword>
<keyword evidence="9" id="KW-1185">Reference proteome</keyword>
<evidence type="ECO:0000256" key="3">
    <source>
        <dbReference type="ARBA" id="ARBA00022475"/>
    </source>
</evidence>
<dbReference type="RefSeq" id="WP_205213907.1">
    <property type="nucleotide sequence ID" value="NZ_JAFFZP010000023.1"/>
</dbReference>
<feature type="transmembrane region" description="Helical" evidence="7">
    <location>
        <begin position="183"/>
        <end position="201"/>
    </location>
</feature>
<evidence type="ECO:0000313" key="8">
    <source>
        <dbReference type="EMBL" id="MBN0988530.1"/>
    </source>
</evidence>
<gene>
    <name evidence="8" type="ORF">JW498_14255</name>
</gene>
<comment type="caution">
    <text evidence="7">Lacks conserved residue(s) required for the propagation of feature annotation.</text>
</comment>
<dbReference type="NCBIfam" id="TIGR00427">
    <property type="entry name" value="NAAT family transporter"/>
    <property type="match status" value="1"/>
</dbReference>
<evidence type="ECO:0000256" key="2">
    <source>
        <dbReference type="ARBA" id="ARBA00009784"/>
    </source>
</evidence>
<evidence type="ECO:0000256" key="6">
    <source>
        <dbReference type="ARBA" id="ARBA00023136"/>
    </source>
</evidence>
<evidence type="ECO:0000256" key="1">
    <source>
        <dbReference type="ARBA" id="ARBA00004651"/>
    </source>
</evidence>
<dbReference type="EMBL" id="JAFFZP010000023">
    <property type="protein sequence ID" value="MBN0988530.1"/>
    <property type="molecule type" value="Genomic_DNA"/>
</dbReference>
<evidence type="ECO:0000256" key="7">
    <source>
        <dbReference type="RuleBase" id="RU362048"/>
    </source>
</evidence>
<proteinExistence type="inferred from homology"/>
<evidence type="ECO:0000256" key="4">
    <source>
        <dbReference type="ARBA" id="ARBA00022692"/>
    </source>
</evidence>
<dbReference type="Pfam" id="PF01914">
    <property type="entry name" value="MarC"/>
    <property type="match status" value="1"/>
</dbReference>
<comment type="caution">
    <text evidence="8">The sequence shown here is derived from an EMBL/GenBank/DDBJ whole genome shotgun (WGS) entry which is preliminary data.</text>
</comment>
<feature type="transmembrane region" description="Helical" evidence="7">
    <location>
        <begin position="6"/>
        <end position="31"/>
    </location>
</feature>
<name>A0ABS2WA99_9GAMM</name>
<dbReference type="PANTHER" id="PTHR33508:SF1">
    <property type="entry name" value="UPF0056 MEMBRANE PROTEIN YHCE"/>
    <property type="match status" value="1"/>
</dbReference>
<keyword evidence="4 7" id="KW-0812">Transmembrane</keyword>
<keyword evidence="5 7" id="KW-1133">Transmembrane helix</keyword>
<accession>A0ABS2WA99</accession>
<dbReference type="InterPro" id="IPR002771">
    <property type="entry name" value="Multi_antbiot-R_MarC"/>
</dbReference>
<comment type="subcellular location">
    <subcellularLocation>
        <location evidence="1 7">Cell membrane</location>
        <topology evidence="1 7">Multi-pass membrane protein</topology>
    </subcellularLocation>
</comment>
<protein>
    <recommendedName>
        <fullName evidence="7">UPF0056 membrane protein</fullName>
    </recommendedName>
</protein>
<dbReference type="PANTHER" id="PTHR33508">
    <property type="entry name" value="UPF0056 MEMBRANE PROTEIN YHCE"/>
    <property type="match status" value="1"/>
</dbReference>
<organism evidence="8 9">
    <name type="scientific">Amphritea pacifica</name>
    <dbReference type="NCBI Taxonomy" id="2811233"/>
    <lineage>
        <taxon>Bacteria</taxon>
        <taxon>Pseudomonadati</taxon>
        <taxon>Pseudomonadota</taxon>
        <taxon>Gammaproteobacteria</taxon>
        <taxon>Oceanospirillales</taxon>
        <taxon>Oceanospirillaceae</taxon>
        <taxon>Amphritea</taxon>
    </lineage>
</organism>
<reference evidence="8 9" key="1">
    <citation type="submission" date="2021-02" db="EMBL/GenBank/DDBJ databases">
        <title>A novel species of genus Amphritea isolated from a fishpond in China.</title>
        <authorList>
            <person name="Lu H."/>
        </authorList>
    </citation>
    <scope>NUCLEOTIDE SEQUENCE [LARGE SCALE GENOMIC DNA]</scope>
    <source>
        <strain evidence="8 9">RP18W</strain>
    </source>
</reference>
<comment type="similarity">
    <text evidence="2 7">Belongs to the UPF0056 (MarC) family.</text>
</comment>
<evidence type="ECO:0000313" key="9">
    <source>
        <dbReference type="Proteomes" id="UP000760472"/>
    </source>
</evidence>
<keyword evidence="3" id="KW-1003">Cell membrane</keyword>
<feature type="transmembrane region" description="Helical" evidence="7">
    <location>
        <begin position="66"/>
        <end position="89"/>
    </location>
</feature>
<feature type="transmembrane region" description="Helical" evidence="7">
    <location>
        <begin position="151"/>
        <end position="177"/>
    </location>
</feature>
<evidence type="ECO:0000256" key="5">
    <source>
        <dbReference type="ARBA" id="ARBA00022989"/>
    </source>
</evidence>